<evidence type="ECO:0000313" key="3">
    <source>
        <dbReference type="Proteomes" id="UP000236214"/>
    </source>
</evidence>
<accession>A0A2H6CT65</accession>
<protein>
    <submittedName>
        <fullName evidence="2">Uncharacterized protein</fullName>
    </submittedName>
</protein>
<sequence>MNPSIFLLKINYKKPGVKKRALGFFRKYIKKDDVYAAYFNFVYITFLYFLKEKPKKSKF</sequence>
<keyword evidence="1" id="KW-1133">Transmembrane helix</keyword>
<organism evidence="2 3">
    <name type="scientific">Tetragenococcus halophilus subsp. halophilus</name>
    <dbReference type="NCBI Taxonomy" id="1513897"/>
    <lineage>
        <taxon>Bacteria</taxon>
        <taxon>Bacillati</taxon>
        <taxon>Bacillota</taxon>
        <taxon>Bacilli</taxon>
        <taxon>Lactobacillales</taxon>
        <taxon>Enterococcaceae</taxon>
        <taxon>Tetragenococcus</taxon>
    </lineage>
</organism>
<keyword evidence="3" id="KW-1185">Reference proteome</keyword>
<keyword evidence="1" id="KW-0472">Membrane</keyword>
<name>A0A2H6CT65_TETHA</name>
<proteinExistence type="predicted"/>
<gene>
    <name evidence="2" type="ORF">TEHN7118_0987</name>
</gene>
<comment type="caution">
    <text evidence="2">The sequence shown here is derived from an EMBL/GenBank/DDBJ whole genome shotgun (WGS) entry which is preliminary data.</text>
</comment>
<evidence type="ECO:0000313" key="2">
    <source>
        <dbReference type="EMBL" id="GBD68181.1"/>
    </source>
</evidence>
<evidence type="ECO:0000256" key="1">
    <source>
        <dbReference type="SAM" id="Phobius"/>
    </source>
</evidence>
<feature type="transmembrane region" description="Helical" evidence="1">
    <location>
        <begin position="34"/>
        <end position="50"/>
    </location>
</feature>
<keyword evidence="1" id="KW-0812">Transmembrane</keyword>
<dbReference type="Proteomes" id="UP000236214">
    <property type="component" value="Unassembled WGS sequence"/>
</dbReference>
<dbReference type="AlphaFoldDB" id="A0A2H6CT65"/>
<dbReference type="EMBL" id="BDEC01000036">
    <property type="protein sequence ID" value="GBD68181.1"/>
    <property type="molecule type" value="Genomic_DNA"/>
</dbReference>
<reference evidence="2 3" key="1">
    <citation type="submission" date="2016-05" db="EMBL/GenBank/DDBJ databases">
        <title>Whole genome sequencing of Tetragenococcus halophilus subsp. halophilus NISL 7118.</title>
        <authorList>
            <person name="Shiwa Y."/>
            <person name="Nishimura I."/>
            <person name="Yoshikawa H."/>
            <person name="Koyama Y."/>
            <person name="Oguma T."/>
        </authorList>
    </citation>
    <scope>NUCLEOTIDE SEQUENCE [LARGE SCALE GENOMIC DNA]</scope>
    <source>
        <strain evidence="2 3">NISL 7118</strain>
    </source>
</reference>